<gene>
    <name evidence="2" type="ORF">AB6A40_006328</name>
</gene>
<organism evidence="2 3">
    <name type="scientific">Gnathostoma spinigerum</name>
    <dbReference type="NCBI Taxonomy" id="75299"/>
    <lineage>
        <taxon>Eukaryota</taxon>
        <taxon>Metazoa</taxon>
        <taxon>Ecdysozoa</taxon>
        <taxon>Nematoda</taxon>
        <taxon>Chromadorea</taxon>
        <taxon>Rhabditida</taxon>
        <taxon>Spirurina</taxon>
        <taxon>Gnathostomatomorpha</taxon>
        <taxon>Gnathostomatoidea</taxon>
        <taxon>Gnathostomatidae</taxon>
        <taxon>Gnathostoma</taxon>
    </lineage>
</organism>
<comment type="caution">
    <text evidence="2">The sequence shown here is derived from an EMBL/GenBank/DDBJ whole genome shotgun (WGS) entry which is preliminary data.</text>
</comment>
<feature type="region of interest" description="Disordered" evidence="1">
    <location>
        <begin position="1"/>
        <end position="23"/>
    </location>
</feature>
<evidence type="ECO:0000313" key="2">
    <source>
        <dbReference type="EMBL" id="MFH4979619.1"/>
    </source>
</evidence>
<keyword evidence="3" id="KW-1185">Reference proteome</keyword>
<dbReference type="EMBL" id="JBGFUD010004420">
    <property type="protein sequence ID" value="MFH4979619.1"/>
    <property type="molecule type" value="Genomic_DNA"/>
</dbReference>
<dbReference type="AlphaFoldDB" id="A0ABD6EI33"/>
<evidence type="ECO:0000256" key="1">
    <source>
        <dbReference type="SAM" id="MobiDB-lite"/>
    </source>
</evidence>
<protein>
    <submittedName>
        <fullName evidence="2">Uncharacterized protein</fullName>
    </submittedName>
</protein>
<feature type="compositionally biased region" description="Polar residues" evidence="1">
    <location>
        <begin position="60"/>
        <end position="71"/>
    </location>
</feature>
<dbReference type="Proteomes" id="UP001608902">
    <property type="component" value="Unassembled WGS sequence"/>
</dbReference>
<dbReference type="InterPro" id="IPR000402">
    <property type="entry name" value="Na/K_ATPase_sub_beta"/>
</dbReference>
<proteinExistence type="predicted"/>
<evidence type="ECO:0000313" key="3">
    <source>
        <dbReference type="Proteomes" id="UP001608902"/>
    </source>
</evidence>
<accession>A0ABD6EI33</accession>
<dbReference type="Gene3D" id="1.20.5.170">
    <property type="match status" value="1"/>
</dbReference>
<dbReference type="PROSITE" id="PS00390">
    <property type="entry name" value="ATPASE_NA_K_BETA_1"/>
    <property type="match status" value="1"/>
</dbReference>
<name>A0ABD6EI33_9BILA</name>
<feature type="region of interest" description="Disordered" evidence="1">
    <location>
        <begin position="60"/>
        <end position="80"/>
    </location>
</feature>
<reference evidence="2 3" key="1">
    <citation type="submission" date="2024-08" db="EMBL/GenBank/DDBJ databases">
        <title>Gnathostoma spinigerum genome.</title>
        <authorList>
            <person name="Gonzalez-Bertolin B."/>
            <person name="Monzon S."/>
            <person name="Zaballos A."/>
            <person name="Jimenez P."/>
            <person name="Dekumyoy P."/>
            <person name="Varona S."/>
            <person name="Cuesta I."/>
            <person name="Sumanam S."/>
            <person name="Adisakwattana P."/>
            <person name="Gasser R.B."/>
            <person name="Hernandez-Gonzalez A."/>
            <person name="Young N.D."/>
            <person name="Perteguer M.J."/>
        </authorList>
    </citation>
    <scope>NUCLEOTIDE SEQUENCE [LARGE SCALE GENOMIC DNA]</scope>
    <source>
        <strain evidence="2">AL3</strain>
        <tissue evidence="2">Liver</tissue>
    </source>
</reference>
<sequence>MDSSNKNEQQERLMNGRGKANGTVESESFSKFLFNKEQGTCLGRTALSWSLMGTDFVSSASTSHPMNVSQRLENDESPRRNIVSDAVLSSFTFHHHHHHHHHR</sequence>